<dbReference type="PANTHER" id="PTHR46181">
    <property type="entry name" value="MITOCHONDRIAL GLYCINE TRANSPORTER"/>
    <property type="match status" value="1"/>
</dbReference>
<feature type="transmembrane region" description="Helical" evidence="13">
    <location>
        <begin position="93"/>
        <end position="114"/>
    </location>
</feature>
<dbReference type="InterPro" id="IPR018108">
    <property type="entry name" value="MCP_transmembrane"/>
</dbReference>
<dbReference type="Pfam" id="PF00153">
    <property type="entry name" value="Mito_carr"/>
    <property type="match status" value="3"/>
</dbReference>
<dbReference type="InterPro" id="IPR030847">
    <property type="entry name" value="Hem25/SLC25A38"/>
</dbReference>
<keyword evidence="2 11" id="KW-0813">Transport</keyword>
<reference evidence="14" key="1">
    <citation type="submission" date="2025-08" db="UniProtKB">
        <authorList>
            <consortium name="Ensembl"/>
        </authorList>
    </citation>
    <scope>IDENTIFICATION</scope>
</reference>
<dbReference type="Gene3D" id="1.50.40.10">
    <property type="entry name" value="Mitochondrial carrier domain"/>
    <property type="match status" value="1"/>
</dbReference>
<evidence type="ECO:0000256" key="3">
    <source>
        <dbReference type="ARBA" id="ARBA00022692"/>
    </source>
</evidence>
<comment type="similarity">
    <text evidence="11">Belongs to the mitochondrial carrier (TC 2.A.29) family. SLC25A38 subfamily.</text>
</comment>
<evidence type="ECO:0000256" key="6">
    <source>
        <dbReference type="ARBA" id="ARBA00022989"/>
    </source>
</evidence>
<keyword evidence="8 11" id="KW-0472">Membrane</keyword>
<evidence type="ECO:0000256" key="2">
    <source>
        <dbReference type="ARBA" id="ARBA00022448"/>
    </source>
</evidence>
<feature type="transmembrane region" description="Helical" evidence="13">
    <location>
        <begin position="7"/>
        <end position="30"/>
    </location>
</feature>
<keyword evidence="5 11" id="KW-0999">Mitochondrion inner membrane</keyword>
<protein>
    <recommendedName>
        <fullName evidence="11">Mitochondrial glycine transporter</fullName>
    </recommendedName>
    <alternativeName>
        <fullName evidence="11">Solute carrier family 25 member 38</fullName>
    </alternativeName>
</protein>
<dbReference type="Proteomes" id="UP000261600">
    <property type="component" value="Unplaced"/>
</dbReference>
<keyword evidence="6 11" id="KW-1133">Transmembrane helix</keyword>
<evidence type="ECO:0000256" key="7">
    <source>
        <dbReference type="ARBA" id="ARBA00023128"/>
    </source>
</evidence>
<dbReference type="HAMAP" id="MF_03064">
    <property type="entry name" value="SLC25A38"/>
    <property type="match status" value="1"/>
</dbReference>
<evidence type="ECO:0000256" key="11">
    <source>
        <dbReference type="HAMAP-Rule" id="MF_03064"/>
    </source>
</evidence>
<dbReference type="STRING" id="43700.ENSMALP00000032810"/>
<dbReference type="SUPFAM" id="SSF103506">
    <property type="entry name" value="Mitochondrial carrier"/>
    <property type="match status" value="1"/>
</dbReference>
<dbReference type="GO" id="GO:0015187">
    <property type="term" value="F:glycine transmembrane transporter activity"/>
    <property type="evidence" value="ECO:0007669"/>
    <property type="project" value="UniProtKB-UniRule"/>
</dbReference>
<dbReference type="FunFam" id="1.50.40.10:FF:000036">
    <property type="entry name" value="Mitochondrial glycine transporter B"/>
    <property type="match status" value="1"/>
</dbReference>
<dbReference type="AlphaFoldDB" id="A0A3Q3KGZ7"/>
<comment type="function">
    <text evidence="11">Mitochondrial glycine transporter that imports glycine into the mitochondrial matrix. Plays an important role in providing glycine for the first enzymatic step in heme biosynthesis, the condensation of glycine with succinyl-CoA to produce 5-aminolevulinate (ALA) in the miochondrial matrix. Required during erythropoiesis.</text>
</comment>
<evidence type="ECO:0000256" key="12">
    <source>
        <dbReference type="PROSITE-ProRule" id="PRU00282"/>
    </source>
</evidence>
<feature type="repeat" description="Solcar" evidence="12">
    <location>
        <begin position="355"/>
        <end position="438"/>
    </location>
</feature>
<evidence type="ECO:0000256" key="4">
    <source>
        <dbReference type="ARBA" id="ARBA00022737"/>
    </source>
</evidence>
<evidence type="ECO:0000313" key="15">
    <source>
        <dbReference type="Proteomes" id="UP000261600"/>
    </source>
</evidence>
<comment type="subcellular location">
    <subcellularLocation>
        <location evidence="1">Membrane</location>
        <topology evidence="1">Multi-pass membrane protein</topology>
    </subcellularLocation>
    <subcellularLocation>
        <location evidence="11">Mitochondrion inner membrane</location>
        <topology evidence="11">Multi-pass membrane protein</topology>
    </subcellularLocation>
</comment>
<dbReference type="PROSITE" id="PS50920">
    <property type="entry name" value="SOLCAR"/>
    <property type="match status" value="3"/>
</dbReference>
<feature type="repeat" description="Solcar" evidence="12">
    <location>
        <begin position="164"/>
        <end position="254"/>
    </location>
</feature>
<evidence type="ECO:0000256" key="8">
    <source>
        <dbReference type="ARBA" id="ARBA00023136"/>
    </source>
</evidence>
<evidence type="ECO:0000256" key="9">
    <source>
        <dbReference type="ARBA" id="ARBA00034060"/>
    </source>
</evidence>
<comment type="function">
    <text evidence="10">May play a role as pro-apoptotic protein that induces caspase-dependent apoptosis.</text>
</comment>
<evidence type="ECO:0000313" key="14">
    <source>
        <dbReference type="Ensembl" id="ENSMALP00000032810.1"/>
    </source>
</evidence>
<evidence type="ECO:0000256" key="1">
    <source>
        <dbReference type="ARBA" id="ARBA00004141"/>
    </source>
</evidence>
<keyword evidence="3 11" id="KW-0812">Transmembrane</keyword>
<sequence>MMLSLSLISTAPVCVCMCGLSLHIIIFVVWRSDLSSVYSLDFCNQKVIGIFLFKLKSCIFDADRGFFWIPFLWRYTRGDQCQERCGWVHFQKLLFTLQLTLYISPGLISLLCLFPGPLSALSVRHFFLLSLLFLVSSPCCSPIPILSFFPSLCLRSLLSLIQAHPALKAFMCGSLSGTCSTLLFQPLDLVKTRLQTLQNNTKPGAPRVGMFGVFVSVVRTETFFSLWKGISPSFVRCIPGVGIYFSTYYSLKQRFFLDRAPTAGEAVLLGAGARTVAGICMLPFTVIKTRFESGCYNYLSVAGALRNMYKTEGVRALFSGLTATLLRDAPFSGIYVMFYSQAKRALPQEVTSSAYSPLVNFSCGVMAGVMASLVTQPADVVKTHIQVRQSHWSMADAVRYIYTENGIGGFFRGTVPRSLRRTLMAAMAWTVYEQLMAQMGLKS</sequence>
<dbReference type="Ensembl" id="ENSMALT00000033371.1">
    <property type="protein sequence ID" value="ENSMALP00000032810.1"/>
    <property type="gene ID" value="ENSMALG00000022565.1"/>
</dbReference>
<reference evidence="14" key="2">
    <citation type="submission" date="2025-09" db="UniProtKB">
        <authorList>
            <consortium name="Ensembl"/>
        </authorList>
    </citation>
    <scope>IDENTIFICATION</scope>
</reference>
<keyword evidence="7 11" id="KW-0496">Mitochondrion</keyword>
<proteinExistence type="inferred from homology"/>
<comment type="catalytic activity">
    <reaction evidence="9 11">
        <text>glycine(in) = glycine(out)</text>
        <dbReference type="Rhea" id="RHEA:70715"/>
        <dbReference type="ChEBI" id="CHEBI:57305"/>
    </reaction>
</comment>
<evidence type="ECO:0000256" key="10">
    <source>
        <dbReference type="ARBA" id="ARBA00057141"/>
    </source>
</evidence>
<gene>
    <name evidence="11" type="primary">SLC25A38</name>
</gene>
<evidence type="ECO:0000256" key="13">
    <source>
        <dbReference type="SAM" id="Phobius"/>
    </source>
</evidence>
<name>A0A3Q3KGZ7_MONAL</name>
<dbReference type="PANTHER" id="PTHR46181:SF2">
    <property type="entry name" value="MITOCHONDRIAL GLYCINE TRANSPORTER B"/>
    <property type="match status" value="1"/>
</dbReference>
<feature type="transmembrane region" description="Helical" evidence="13">
    <location>
        <begin position="126"/>
        <end position="146"/>
    </location>
</feature>
<organism evidence="14 15">
    <name type="scientific">Monopterus albus</name>
    <name type="common">Swamp eel</name>
    <dbReference type="NCBI Taxonomy" id="43700"/>
    <lineage>
        <taxon>Eukaryota</taxon>
        <taxon>Metazoa</taxon>
        <taxon>Chordata</taxon>
        <taxon>Craniata</taxon>
        <taxon>Vertebrata</taxon>
        <taxon>Euteleostomi</taxon>
        <taxon>Actinopterygii</taxon>
        <taxon>Neopterygii</taxon>
        <taxon>Teleostei</taxon>
        <taxon>Neoteleostei</taxon>
        <taxon>Acanthomorphata</taxon>
        <taxon>Anabantaria</taxon>
        <taxon>Synbranchiformes</taxon>
        <taxon>Synbranchidae</taxon>
        <taxon>Monopterus</taxon>
    </lineage>
</organism>
<keyword evidence="4 11" id="KW-0677">Repeat</keyword>
<evidence type="ECO:0000256" key="5">
    <source>
        <dbReference type="ARBA" id="ARBA00022792"/>
    </source>
</evidence>
<keyword evidence="15" id="KW-1185">Reference proteome</keyword>
<dbReference type="GO" id="GO:0005743">
    <property type="term" value="C:mitochondrial inner membrane"/>
    <property type="evidence" value="ECO:0007669"/>
    <property type="project" value="UniProtKB-SubCell"/>
</dbReference>
<dbReference type="GO" id="GO:1904983">
    <property type="term" value="P:glycine import into mitochondrion"/>
    <property type="evidence" value="ECO:0007669"/>
    <property type="project" value="UniProtKB-UniRule"/>
</dbReference>
<dbReference type="InterPro" id="IPR023395">
    <property type="entry name" value="MCP_dom_sf"/>
</dbReference>
<feature type="repeat" description="Solcar" evidence="12">
    <location>
        <begin position="261"/>
        <end position="345"/>
    </location>
</feature>
<accession>A0A3Q3KGZ7</accession>
<dbReference type="GO" id="GO:0030218">
    <property type="term" value="P:erythrocyte differentiation"/>
    <property type="evidence" value="ECO:0007669"/>
    <property type="project" value="UniProtKB-UniRule"/>
</dbReference>
<dbReference type="GO" id="GO:0042541">
    <property type="term" value="P:hemoglobin biosynthetic process"/>
    <property type="evidence" value="ECO:0007669"/>
    <property type="project" value="UniProtKB-ARBA"/>
</dbReference>